<proteinExistence type="predicted"/>
<protein>
    <submittedName>
        <fullName evidence="1">Uncharacterized protein</fullName>
    </submittedName>
</protein>
<gene>
    <name evidence="1" type="ORF">F6450_14505</name>
</gene>
<dbReference type="AlphaFoldDB" id="A0AAD3WUB6"/>
<name>A0AAD3WUB6_PHODD</name>
<reference evidence="1 2" key="1">
    <citation type="submission" date="2019-09" db="EMBL/GenBank/DDBJ databases">
        <title>Photobacterium damselae subsp. damselae CDC-2227-81, a human clinical isolate.</title>
        <authorList>
            <person name="Osorio C.R."/>
        </authorList>
    </citation>
    <scope>NUCLEOTIDE SEQUENCE [LARGE SCALE GENOMIC DNA]</scope>
    <source>
        <strain evidence="1 2">CDC-2227-81</strain>
    </source>
</reference>
<dbReference type="RefSeq" id="WP_151183003.1">
    <property type="nucleotide sequence ID" value="NZ_VZUQ01000073.1"/>
</dbReference>
<dbReference type="EMBL" id="VZUQ01000073">
    <property type="protein sequence ID" value="KAB1178904.1"/>
    <property type="molecule type" value="Genomic_DNA"/>
</dbReference>
<evidence type="ECO:0000313" key="2">
    <source>
        <dbReference type="Proteomes" id="UP000480943"/>
    </source>
</evidence>
<organism evidence="1 2">
    <name type="scientific">Photobacterium damselae subsp. damselae</name>
    <name type="common">Listonella damsela</name>
    <dbReference type="NCBI Taxonomy" id="85581"/>
    <lineage>
        <taxon>Bacteria</taxon>
        <taxon>Pseudomonadati</taxon>
        <taxon>Pseudomonadota</taxon>
        <taxon>Gammaproteobacteria</taxon>
        <taxon>Vibrionales</taxon>
        <taxon>Vibrionaceae</taxon>
        <taxon>Photobacterium</taxon>
    </lineage>
</organism>
<accession>A0AAD3WUB6</accession>
<comment type="caution">
    <text evidence="1">The sequence shown here is derived from an EMBL/GenBank/DDBJ whole genome shotgun (WGS) entry which is preliminary data.</text>
</comment>
<sequence length="84" mass="9772">MGKLGEQSPRKPYRVSDQHLDMYLTELKELAKKHNMNVRDVIQAKLALELERQNNITVDDGDYRDEHMDGIGNCLKEIAYAIQR</sequence>
<dbReference type="Proteomes" id="UP000480943">
    <property type="component" value="Unassembled WGS sequence"/>
</dbReference>
<evidence type="ECO:0000313" key="1">
    <source>
        <dbReference type="EMBL" id="KAB1178904.1"/>
    </source>
</evidence>